<keyword evidence="1" id="KW-0812">Transmembrane</keyword>
<evidence type="ECO:0000313" key="2">
    <source>
        <dbReference type="EMBL" id="KAF2145903.1"/>
    </source>
</evidence>
<dbReference type="Proteomes" id="UP000799438">
    <property type="component" value="Unassembled WGS sequence"/>
</dbReference>
<dbReference type="AlphaFoldDB" id="A0A6A6BR34"/>
<feature type="transmembrane region" description="Helical" evidence="1">
    <location>
        <begin position="6"/>
        <end position="26"/>
    </location>
</feature>
<dbReference type="RefSeq" id="XP_033401615.1">
    <property type="nucleotide sequence ID" value="XM_033534924.1"/>
</dbReference>
<evidence type="ECO:0000256" key="1">
    <source>
        <dbReference type="SAM" id="Phobius"/>
    </source>
</evidence>
<evidence type="ECO:0000313" key="3">
    <source>
        <dbReference type="Proteomes" id="UP000799438"/>
    </source>
</evidence>
<feature type="transmembrane region" description="Helical" evidence="1">
    <location>
        <begin position="38"/>
        <end position="56"/>
    </location>
</feature>
<proteinExistence type="predicted"/>
<dbReference type="EMBL" id="ML995476">
    <property type="protein sequence ID" value="KAF2145903.1"/>
    <property type="molecule type" value="Genomic_DNA"/>
</dbReference>
<gene>
    <name evidence="2" type="ORF">K452DRAFT_103020</name>
</gene>
<name>A0A6A6BR34_9PEZI</name>
<dbReference type="GeneID" id="54292415"/>
<sequence>MLVLSDVSFVFGSFLFVRFNLLWTGLGKALVRSSCANYSTRVLVLLFAVAWHGMAWHGKGQGWLWLC</sequence>
<organism evidence="2 3">
    <name type="scientific">Aplosporella prunicola CBS 121167</name>
    <dbReference type="NCBI Taxonomy" id="1176127"/>
    <lineage>
        <taxon>Eukaryota</taxon>
        <taxon>Fungi</taxon>
        <taxon>Dikarya</taxon>
        <taxon>Ascomycota</taxon>
        <taxon>Pezizomycotina</taxon>
        <taxon>Dothideomycetes</taxon>
        <taxon>Dothideomycetes incertae sedis</taxon>
        <taxon>Botryosphaeriales</taxon>
        <taxon>Aplosporellaceae</taxon>
        <taxon>Aplosporella</taxon>
    </lineage>
</organism>
<protein>
    <submittedName>
        <fullName evidence="2">Uncharacterized protein</fullName>
    </submittedName>
</protein>
<reference evidence="2" key="1">
    <citation type="journal article" date="2020" name="Stud. Mycol.">
        <title>101 Dothideomycetes genomes: a test case for predicting lifestyles and emergence of pathogens.</title>
        <authorList>
            <person name="Haridas S."/>
            <person name="Albert R."/>
            <person name="Binder M."/>
            <person name="Bloem J."/>
            <person name="Labutti K."/>
            <person name="Salamov A."/>
            <person name="Andreopoulos B."/>
            <person name="Baker S."/>
            <person name="Barry K."/>
            <person name="Bills G."/>
            <person name="Bluhm B."/>
            <person name="Cannon C."/>
            <person name="Castanera R."/>
            <person name="Culley D."/>
            <person name="Daum C."/>
            <person name="Ezra D."/>
            <person name="Gonzalez J."/>
            <person name="Henrissat B."/>
            <person name="Kuo A."/>
            <person name="Liang C."/>
            <person name="Lipzen A."/>
            <person name="Lutzoni F."/>
            <person name="Magnuson J."/>
            <person name="Mondo S."/>
            <person name="Nolan M."/>
            <person name="Ohm R."/>
            <person name="Pangilinan J."/>
            <person name="Park H.-J."/>
            <person name="Ramirez L."/>
            <person name="Alfaro M."/>
            <person name="Sun H."/>
            <person name="Tritt A."/>
            <person name="Yoshinaga Y."/>
            <person name="Zwiers L.-H."/>
            <person name="Turgeon B."/>
            <person name="Goodwin S."/>
            <person name="Spatafora J."/>
            <person name="Crous P."/>
            <person name="Grigoriev I."/>
        </authorList>
    </citation>
    <scope>NUCLEOTIDE SEQUENCE</scope>
    <source>
        <strain evidence="2">CBS 121167</strain>
    </source>
</reference>
<keyword evidence="1" id="KW-1133">Transmembrane helix</keyword>
<keyword evidence="1" id="KW-0472">Membrane</keyword>
<keyword evidence="3" id="KW-1185">Reference proteome</keyword>
<accession>A0A6A6BR34</accession>